<dbReference type="InterPro" id="IPR026992">
    <property type="entry name" value="DIOX_N"/>
</dbReference>
<keyword evidence="2" id="KW-0479">Metal-binding</keyword>
<dbReference type="Pfam" id="PF03171">
    <property type="entry name" value="2OG-FeII_Oxy"/>
    <property type="match status" value="1"/>
</dbReference>
<dbReference type="SUPFAM" id="SSF51197">
    <property type="entry name" value="Clavaminate synthase-like"/>
    <property type="match status" value="1"/>
</dbReference>
<reference evidence="4" key="1">
    <citation type="submission" date="2021-07" db="EMBL/GenBank/DDBJ databases">
        <title>Genome Resource of American Ginseng Black Spot Pathogen Alternaria panax.</title>
        <authorList>
            <person name="Qiu C."/>
            <person name="Wang W."/>
            <person name="Liu Z."/>
        </authorList>
    </citation>
    <scope>NUCLEOTIDE SEQUENCE</scope>
    <source>
        <strain evidence="4">BNCC115425</strain>
    </source>
</reference>
<evidence type="ECO:0000313" key="4">
    <source>
        <dbReference type="EMBL" id="KAG9191575.1"/>
    </source>
</evidence>
<sequence>MSTTVKTAKPAFTKLVLRNHQGTVTRNVSTAEPRAASLEEIPVIDLAVIGGSLQDRQAIAVKVKEAATASGFFYVSNHGINDAIIKTAAFQCRSFFQTQPREVKHAVRKELSANYNGYSAIGQVHVSPTESVDNKESFQWRYDPRYDPTHSASSLSSIPDEILAEIRGEEFVWAGTKHIPDFKSASIAYWQECLALARHLIRIFALALDLDENYFDRLVTYPGADGVYNWYPGKTPAEAAVAKDVGLGSHTDLQCFTLLWQDSIGGLQVLTRDGEWIKATPIPGTFVVNIGDFLQRVSNDRFVSTVHRVFSRAQEDRISMPFFFGFNFNEKVGVLDSCIGNGEIAKYEPMSCGEWVQTGFSQSDTSKDHWKKAIAEAQAANLAKSG</sequence>
<keyword evidence="2" id="KW-0408">Iron</keyword>
<dbReference type="EMBL" id="JAANER010000003">
    <property type="protein sequence ID" value="KAG9191575.1"/>
    <property type="molecule type" value="Genomic_DNA"/>
</dbReference>
<evidence type="ECO:0000256" key="1">
    <source>
        <dbReference type="ARBA" id="ARBA00008056"/>
    </source>
</evidence>
<dbReference type="PRINTS" id="PR00682">
    <property type="entry name" value="IPNSYNTHASE"/>
</dbReference>
<dbReference type="InterPro" id="IPR050231">
    <property type="entry name" value="Iron_ascorbate_oxido_reductase"/>
</dbReference>
<dbReference type="InterPro" id="IPR044861">
    <property type="entry name" value="IPNS-like_FE2OG_OXY"/>
</dbReference>
<organism evidence="4 5">
    <name type="scientific">Alternaria panax</name>
    <dbReference type="NCBI Taxonomy" id="48097"/>
    <lineage>
        <taxon>Eukaryota</taxon>
        <taxon>Fungi</taxon>
        <taxon>Dikarya</taxon>
        <taxon>Ascomycota</taxon>
        <taxon>Pezizomycotina</taxon>
        <taxon>Dothideomycetes</taxon>
        <taxon>Pleosporomycetidae</taxon>
        <taxon>Pleosporales</taxon>
        <taxon>Pleosporineae</taxon>
        <taxon>Pleosporaceae</taxon>
        <taxon>Alternaria</taxon>
        <taxon>Alternaria sect. Panax</taxon>
    </lineage>
</organism>
<accession>A0AAD4NRQ9</accession>
<proteinExistence type="inferred from homology"/>
<dbReference type="GO" id="GO:0016491">
    <property type="term" value="F:oxidoreductase activity"/>
    <property type="evidence" value="ECO:0007669"/>
    <property type="project" value="UniProtKB-KW"/>
</dbReference>
<evidence type="ECO:0000259" key="3">
    <source>
        <dbReference type="PROSITE" id="PS51471"/>
    </source>
</evidence>
<gene>
    <name evidence="4" type="ORF">G6011_10309</name>
</gene>
<keyword evidence="5" id="KW-1185">Reference proteome</keyword>
<keyword evidence="2" id="KW-0560">Oxidoreductase</keyword>
<evidence type="ECO:0000256" key="2">
    <source>
        <dbReference type="RuleBase" id="RU003682"/>
    </source>
</evidence>
<dbReference type="GO" id="GO:0046872">
    <property type="term" value="F:metal ion binding"/>
    <property type="evidence" value="ECO:0007669"/>
    <property type="project" value="UniProtKB-KW"/>
</dbReference>
<comment type="similarity">
    <text evidence="1 2">Belongs to the iron/ascorbate-dependent oxidoreductase family.</text>
</comment>
<evidence type="ECO:0000313" key="5">
    <source>
        <dbReference type="Proteomes" id="UP001199106"/>
    </source>
</evidence>
<dbReference type="GO" id="GO:0044283">
    <property type="term" value="P:small molecule biosynthetic process"/>
    <property type="evidence" value="ECO:0007669"/>
    <property type="project" value="UniProtKB-ARBA"/>
</dbReference>
<dbReference type="Gene3D" id="2.60.120.330">
    <property type="entry name" value="B-lactam Antibiotic, Isopenicillin N Synthase, Chain"/>
    <property type="match status" value="1"/>
</dbReference>
<dbReference type="Pfam" id="PF14226">
    <property type="entry name" value="DIOX_N"/>
    <property type="match status" value="1"/>
</dbReference>
<dbReference type="PROSITE" id="PS51471">
    <property type="entry name" value="FE2OG_OXY"/>
    <property type="match status" value="1"/>
</dbReference>
<dbReference type="InterPro" id="IPR027443">
    <property type="entry name" value="IPNS-like_sf"/>
</dbReference>
<protein>
    <recommendedName>
        <fullName evidence="3">Fe2OG dioxygenase domain-containing protein</fullName>
    </recommendedName>
</protein>
<dbReference type="Proteomes" id="UP001199106">
    <property type="component" value="Unassembled WGS sequence"/>
</dbReference>
<dbReference type="PANTHER" id="PTHR47990">
    <property type="entry name" value="2-OXOGLUTARATE (2OG) AND FE(II)-DEPENDENT OXYGENASE SUPERFAMILY PROTEIN-RELATED"/>
    <property type="match status" value="1"/>
</dbReference>
<comment type="caution">
    <text evidence="4">The sequence shown here is derived from an EMBL/GenBank/DDBJ whole genome shotgun (WGS) entry which is preliminary data.</text>
</comment>
<name>A0AAD4NRQ9_9PLEO</name>
<dbReference type="AlphaFoldDB" id="A0AAD4NRQ9"/>
<feature type="domain" description="Fe2OG dioxygenase" evidence="3">
    <location>
        <begin position="220"/>
        <end position="326"/>
    </location>
</feature>
<dbReference type="InterPro" id="IPR005123">
    <property type="entry name" value="Oxoglu/Fe-dep_dioxygenase_dom"/>
</dbReference>